<dbReference type="RefSeq" id="WP_114509813.1">
    <property type="nucleotide sequence ID" value="NZ_QPMK01000003.1"/>
</dbReference>
<gene>
    <name evidence="2" type="ORF">DU478_04795</name>
</gene>
<keyword evidence="1" id="KW-0812">Transmembrane</keyword>
<evidence type="ECO:0000313" key="2">
    <source>
        <dbReference type="EMBL" id="RDD67064.1"/>
    </source>
</evidence>
<sequence length="433" mass="48788">MPPIEDHPLRYRLANELHARPFPSLKAPCRAVYLAVKKPHQAASRDKSLDLKHLTDLLDRYGAAHPQPGATHFSGQIGQHTLKWEQHTEFVTYTVFMNGVGERIFNPADFEVFPADWLAEAPGVRITSALIRISVRREDDEVEDQIEDWFVPESVAVSSVIDDEAIMAGDFRIDPAGHQRFAVFPKVHVGERRIGRIVQRLCEIETYKTMSMLGFTRVKEISPRMSEIDTELSRLMEAMTHGTAPAEETLKALLSVSAELEALSAQSAFRLGATGAYEAIVAQRIQVLREERWHGRQTFAEFMMRRYDPAMRTVKSSERRLEAMANRAMRAGDLLRTRVEVERSAQNQQLLESMNQRADMQLRLQKTVEGLSVVAISYYAVSLVGYLLYPVAEALGVSKGLLTAAITLPVVLLVWTAIRRIRHAMETKGPDLG</sequence>
<feature type="transmembrane region" description="Helical" evidence="1">
    <location>
        <begin position="370"/>
        <end position="389"/>
    </location>
</feature>
<keyword evidence="1" id="KW-1133">Transmembrane helix</keyword>
<proteinExistence type="predicted"/>
<keyword evidence="3" id="KW-1185">Reference proteome</keyword>
<keyword evidence="1" id="KW-0472">Membrane</keyword>
<dbReference type="Pfam" id="PF11902">
    <property type="entry name" value="DUF3422"/>
    <property type="match status" value="1"/>
</dbReference>
<organism evidence="2 3">
    <name type="scientific">Thalassococcus profundi</name>
    <dbReference type="NCBI Taxonomy" id="2282382"/>
    <lineage>
        <taxon>Bacteria</taxon>
        <taxon>Pseudomonadati</taxon>
        <taxon>Pseudomonadota</taxon>
        <taxon>Alphaproteobacteria</taxon>
        <taxon>Rhodobacterales</taxon>
        <taxon>Roseobacteraceae</taxon>
        <taxon>Thalassococcus</taxon>
    </lineage>
</organism>
<evidence type="ECO:0000313" key="3">
    <source>
        <dbReference type="Proteomes" id="UP000253977"/>
    </source>
</evidence>
<dbReference type="AlphaFoldDB" id="A0A369TQR5"/>
<dbReference type="InterPro" id="IPR021830">
    <property type="entry name" value="DUF3422"/>
</dbReference>
<feature type="transmembrane region" description="Helical" evidence="1">
    <location>
        <begin position="401"/>
        <end position="418"/>
    </location>
</feature>
<accession>A0A369TQR5</accession>
<comment type="caution">
    <text evidence="2">The sequence shown here is derived from an EMBL/GenBank/DDBJ whole genome shotgun (WGS) entry which is preliminary data.</text>
</comment>
<name>A0A369TQR5_9RHOB</name>
<dbReference type="OrthoDB" id="9767470at2"/>
<reference evidence="2 3" key="1">
    <citation type="submission" date="2018-07" db="EMBL/GenBank/DDBJ databases">
        <title>Thalassococcus profundi sp. nov., a marine bacterium isolated from deep seawater of Okinawa Trough.</title>
        <authorList>
            <person name="Yu M."/>
        </authorList>
    </citation>
    <scope>NUCLEOTIDE SEQUENCE [LARGE SCALE GENOMIC DNA]</scope>
    <source>
        <strain evidence="2 3">WRAS1</strain>
    </source>
</reference>
<dbReference type="Proteomes" id="UP000253977">
    <property type="component" value="Unassembled WGS sequence"/>
</dbReference>
<evidence type="ECO:0000256" key="1">
    <source>
        <dbReference type="SAM" id="Phobius"/>
    </source>
</evidence>
<protein>
    <submittedName>
        <fullName evidence="2">DUF3422 domain-containing protein</fullName>
    </submittedName>
</protein>
<dbReference type="EMBL" id="QPMK01000003">
    <property type="protein sequence ID" value="RDD67064.1"/>
    <property type="molecule type" value="Genomic_DNA"/>
</dbReference>